<dbReference type="PANTHER" id="PTHR22792:SF166">
    <property type="entry name" value="LUPUS LA PROTEIN HOMOLOG"/>
    <property type="match status" value="1"/>
</dbReference>
<evidence type="ECO:0000256" key="4">
    <source>
        <dbReference type="PROSITE-ProRule" id="PRU00332"/>
    </source>
</evidence>
<evidence type="ECO:0000259" key="7">
    <source>
        <dbReference type="PROSITE" id="PS51939"/>
    </source>
</evidence>
<dbReference type="Gene3D" id="3.30.70.330">
    <property type="match status" value="1"/>
</dbReference>
<organism evidence="8 9">
    <name type="scientific">Rhamnusium bicolor</name>
    <dbReference type="NCBI Taxonomy" id="1586634"/>
    <lineage>
        <taxon>Eukaryota</taxon>
        <taxon>Metazoa</taxon>
        <taxon>Ecdysozoa</taxon>
        <taxon>Arthropoda</taxon>
        <taxon>Hexapoda</taxon>
        <taxon>Insecta</taxon>
        <taxon>Pterygota</taxon>
        <taxon>Neoptera</taxon>
        <taxon>Endopterygota</taxon>
        <taxon>Coleoptera</taxon>
        <taxon>Polyphaga</taxon>
        <taxon>Cucujiformia</taxon>
        <taxon>Chrysomeloidea</taxon>
        <taxon>Cerambycidae</taxon>
        <taxon>Lepturinae</taxon>
        <taxon>Rhagiini</taxon>
        <taxon>Rhamnusium</taxon>
    </lineage>
</organism>
<keyword evidence="2 4" id="KW-0694">RNA-binding</keyword>
<keyword evidence="9" id="KW-1185">Reference proteome</keyword>
<evidence type="ECO:0000313" key="9">
    <source>
        <dbReference type="Proteomes" id="UP001162156"/>
    </source>
</evidence>
<dbReference type="InterPro" id="IPR036390">
    <property type="entry name" value="WH_DNA-bd_sf"/>
</dbReference>
<dbReference type="GO" id="GO:0045727">
    <property type="term" value="P:positive regulation of translation"/>
    <property type="evidence" value="ECO:0007669"/>
    <property type="project" value="TreeGrafter"/>
</dbReference>
<dbReference type="PRINTS" id="PR00302">
    <property type="entry name" value="LUPUSLA"/>
</dbReference>
<feature type="region of interest" description="Disordered" evidence="5">
    <location>
        <begin position="245"/>
        <end position="276"/>
    </location>
</feature>
<dbReference type="InterPro" id="IPR012677">
    <property type="entry name" value="Nucleotide-bd_a/b_plait_sf"/>
</dbReference>
<dbReference type="SMART" id="SM00715">
    <property type="entry name" value="LA"/>
    <property type="match status" value="1"/>
</dbReference>
<comment type="subcellular location">
    <subcellularLocation>
        <location evidence="1">Nucleus</location>
    </subcellularLocation>
</comment>
<dbReference type="EMBL" id="JANEYF010000676">
    <property type="protein sequence ID" value="KAJ8968577.1"/>
    <property type="molecule type" value="Genomic_DNA"/>
</dbReference>
<dbReference type="GO" id="GO:0005829">
    <property type="term" value="C:cytosol"/>
    <property type="evidence" value="ECO:0007669"/>
    <property type="project" value="TreeGrafter"/>
</dbReference>
<accession>A0AAV8ZRD3</accession>
<evidence type="ECO:0000259" key="6">
    <source>
        <dbReference type="PROSITE" id="PS50961"/>
    </source>
</evidence>
<evidence type="ECO:0000256" key="3">
    <source>
        <dbReference type="ARBA" id="ARBA00023242"/>
    </source>
</evidence>
<evidence type="ECO:0000256" key="1">
    <source>
        <dbReference type="ARBA" id="ARBA00004123"/>
    </source>
</evidence>
<dbReference type="GO" id="GO:0005634">
    <property type="term" value="C:nucleus"/>
    <property type="evidence" value="ECO:0007669"/>
    <property type="project" value="UniProtKB-SubCell"/>
</dbReference>
<feature type="domain" description="XRRM" evidence="7">
    <location>
        <begin position="145"/>
        <end position="271"/>
    </location>
</feature>
<dbReference type="PROSITE" id="PS51939">
    <property type="entry name" value="XRRM"/>
    <property type="match status" value="1"/>
</dbReference>
<keyword evidence="3" id="KW-0539">Nucleus</keyword>
<dbReference type="Proteomes" id="UP001162156">
    <property type="component" value="Unassembled WGS sequence"/>
</dbReference>
<reference evidence="8" key="1">
    <citation type="journal article" date="2023" name="Insect Mol. Biol.">
        <title>Genome sequencing provides insights into the evolution of gene families encoding plant cell wall-degrading enzymes in longhorned beetles.</title>
        <authorList>
            <person name="Shin N.R."/>
            <person name="Okamura Y."/>
            <person name="Kirsch R."/>
            <person name="Pauchet Y."/>
        </authorList>
    </citation>
    <scope>NUCLEOTIDE SEQUENCE</scope>
    <source>
        <strain evidence="8">RBIC_L_NR</strain>
    </source>
</reference>
<dbReference type="InterPro" id="IPR014886">
    <property type="entry name" value="La_xRRM"/>
</dbReference>
<dbReference type="PANTHER" id="PTHR22792">
    <property type="entry name" value="LUPUS LA PROTEIN-RELATED"/>
    <property type="match status" value="1"/>
</dbReference>
<proteinExistence type="predicted"/>
<dbReference type="InterPro" id="IPR036388">
    <property type="entry name" value="WH-like_DNA-bd_sf"/>
</dbReference>
<sequence>MVKMASDLEHKIIRQIEYYFGDVNLPRDKFLQEKIKEDEGWVTLEVLLTFKRLANLSSDPEIIVSAVEKSENKLVEVSEDRKKFRRNPEQPIPELDDERRKELMTRTESGRVIILLIRKKEIEERKKSKKEKKANVEEKPEKKLEFPKGAILHFTGLEEGQTLTREEVKEKIKEVGEIEVSFVDFHKGDLEGYARFPEENNAIEFLKKITDGELEVDKFKLKVRVLEGEEEEEYLKKTSEAVIELRKKQKQSGRNNRRRKGNFGNQSRDAKSRKLN</sequence>
<dbReference type="GO" id="GO:0008033">
    <property type="term" value="P:tRNA processing"/>
    <property type="evidence" value="ECO:0007669"/>
    <property type="project" value="TreeGrafter"/>
</dbReference>
<feature type="domain" description="HTH La-type RNA-binding" evidence="6">
    <location>
        <begin position="2"/>
        <end position="94"/>
    </location>
</feature>
<dbReference type="GO" id="GO:1990904">
    <property type="term" value="C:ribonucleoprotein complex"/>
    <property type="evidence" value="ECO:0007669"/>
    <property type="project" value="UniProtKB-UniRule"/>
</dbReference>
<evidence type="ECO:0000256" key="2">
    <source>
        <dbReference type="ARBA" id="ARBA00022884"/>
    </source>
</evidence>
<dbReference type="Pfam" id="PF05383">
    <property type="entry name" value="La"/>
    <property type="match status" value="1"/>
</dbReference>
<dbReference type="CDD" id="cd08028">
    <property type="entry name" value="LARP_3"/>
    <property type="match status" value="1"/>
</dbReference>
<evidence type="ECO:0000313" key="8">
    <source>
        <dbReference type="EMBL" id="KAJ8968577.1"/>
    </source>
</evidence>
<dbReference type="InterPro" id="IPR045180">
    <property type="entry name" value="La_dom_prot"/>
</dbReference>
<dbReference type="GO" id="GO:0003729">
    <property type="term" value="F:mRNA binding"/>
    <property type="evidence" value="ECO:0007669"/>
    <property type="project" value="TreeGrafter"/>
</dbReference>
<dbReference type="Pfam" id="PF08777">
    <property type="entry name" value="RRM_3"/>
    <property type="match status" value="1"/>
</dbReference>
<feature type="compositionally biased region" description="Basic residues" evidence="5">
    <location>
        <begin position="247"/>
        <end position="261"/>
    </location>
</feature>
<name>A0AAV8ZRD3_9CUCU</name>
<protein>
    <submittedName>
        <fullName evidence="8">Uncharacterized protein</fullName>
    </submittedName>
</protein>
<dbReference type="GO" id="GO:0010494">
    <property type="term" value="C:cytoplasmic stress granule"/>
    <property type="evidence" value="ECO:0007669"/>
    <property type="project" value="TreeGrafter"/>
</dbReference>
<comment type="caution">
    <text evidence="8">The sequence shown here is derived from an EMBL/GenBank/DDBJ whole genome shotgun (WGS) entry which is preliminary data.</text>
</comment>
<gene>
    <name evidence="8" type="ORF">NQ314_002242</name>
</gene>
<dbReference type="InterPro" id="IPR006630">
    <property type="entry name" value="La_HTH"/>
</dbReference>
<dbReference type="SUPFAM" id="SSF46785">
    <property type="entry name" value="Winged helix' DNA-binding domain"/>
    <property type="match status" value="1"/>
</dbReference>
<dbReference type="AlphaFoldDB" id="A0AAV8ZRD3"/>
<evidence type="ECO:0000256" key="5">
    <source>
        <dbReference type="SAM" id="MobiDB-lite"/>
    </source>
</evidence>
<dbReference type="InterPro" id="IPR002344">
    <property type="entry name" value="Lupus_La"/>
</dbReference>
<dbReference type="Gene3D" id="1.10.10.10">
    <property type="entry name" value="Winged helix-like DNA-binding domain superfamily/Winged helix DNA-binding domain"/>
    <property type="match status" value="1"/>
</dbReference>
<dbReference type="PROSITE" id="PS50961">
    <property type="entry name" value="HTH_LA"/>
    <property type="match status" value="1"/>
</dbReference>